<keyword evidence="2" id="KW-0560">Oxidoreductase</keyword>
<dbReference type="EMBL" id="RYZI01000083">
    <property type="protein sequence ID" value="RWA11321.1"/>
    <property type="molecule type" value="Genomic_DNA"/>
</dbReference>
<dbReference type="PANTHER" id="PTHR13878">
    <property type="entry name" value="GULONOLACTONE OXIDASE"/>
    <property type="match status" value="1"/>
</dbReference>
<dbReference type="InterPro" id="IPR012951">
    <property type="entry name" value="BBE"/>
</dbReference>
<evidence type="ECO:0000256" key="1">
    <source>
        <dbReference type="ARBA" id="ARBA00005466"/>
    </source>
</evidence>
<keyword evidence="5" id="KW-1185">Reference proteome</keyword>
<dbReference type="InterPro" id="IPR016166">
    <property type="entry name" value="FAD-bd_PCMH"/>
</dbReference>
<organism evidence="4 5">
    <name type="scientific">Xylaria grammica</name>
    <dbReference type="NCBI Taxonomy" id="363999"/>
    <lineage>
        <taxon>Eukaryota</taxon>
        <taxon>Fungi</taxon>
        <taxon>Dikarya</taxon>
        <taxon>Ascomycota</taxon>
        <taxon>Pezizomycotina</taxon>
        <taxon>Sordariomycetes</taxon>
        <taxon>Xylariomycetidae</taxon>
        <taxon>Xylariales</taxon>
        <taxon>Xylariaceae</taxon>
        <taxon>Xylaria</taxon>
    </lineage>
</organism>
<comment type="caution">
    <text evidence="4">The sequence shown here is derived from an EMBL/GenBank/DDBJ whole genome shotgun (WGS) entry which is preliminary data.</text>
</comment>
<proteinExistence type="inferred from homology"/>
<evidence type="ECO:0000256" key="2">
    <source>
        <dbReference type="ARBA" id="ARBA00023002"/>
    </source>
</evidence>
<dbReference type="Pfam" id="PF01565">
    <property type="entry name" value="FAD_binding_4"/>
    <property type="match status" value="1"/>
</dbReference>
<dbReference type="Pfam" id="PF08031">
    <property type="entry name" value="BBE"/>
    <property type="match status" value="1"/>
</dbReference>
<dbReference type="InterPro" id="IPR006094">
    <property type="entry name" value="Oxid_FAD_bind_N"/>
</dbReference>
<dbReference type="AlphaFoldDB" id="A0A439DA89"/>
<dbReference type="PROSITE" id="PS51387">
    <property type="entry name" value="FAD_PCMH"/>
    <property type="match status" value="1"/>
</dbReference>
<evidence type="ECO:0000313" key="5">
    <source>
        <dbReference type="Proteomes" id="UP000286045"/>
    </source>
</evidence>
<dbReference type="Proteomes" id="UP000286045">
    <property type="component" value="Unassembled WGS sequence"/>
</dbReference>
<name>A0A439DA89_9PEZI</name>
<feature type="domain" description="FAD-binding PCMH-type" evidence="3">
    <location>
        <begin position="135"/>
        <end position="317"/>
    </location>
</feature>
<dbReference type="InterPro" id="IPR050432">
    <property type="entry name" value="FAD-linked_Oxidoreductases_BP"/>
</dbReference>
<reference evidence="4 5" key="1">
    <citation type="submission" date="2018-12" db="EMBL/GenBank/DDBJ databases">
        <title>Draft genome sequence of Xylaria grammica IHI A82.</title>
        <authorList>
            <person name="Buettner E."/>
            <person name="Kellner H."/>
        </authorList>
    </citation>
    <scope>NUCLEOTIDE SEQUENCE [LARGE SCALE GENOMIC DNA]</scope>
    <source>
        <strain evidence="4 5">IHI A82</strain>
    </source>
</reference>
<evidence type="ECO:0000259" key="3">
    <source>
        <dbReference type="PROSITE" id="PS51387"/>
    </source>
</evidence>
<gene>
    <name evidence="4" type="ORF">EKO27_g3777</name>
</gene>
<evidence type="ECO:0000313" key="4">
    <source>
        <dbReference type="EMBL" id="RWA11321.1"/>
    </source>
</evidence>
<dbReference type="PANTHER" id="PTHR13878:SF91">
    <property type="entry name" value="FAD BINDING DOMAIN PROTEIN (AFU_ORTHOLOGUE AFUA_6G12070)-RELATED"/>
    <property type="match status" value="1"/>
</dbReference>
<accession>A0A439DA89</accession>
<dbReference type="InterPro" id="IPR036318">
    <property type="entry name" value="FAD-bd_PCMH-like_sf"/>
</dbReference>
<protein>
    <recommendedName>
        <fullName evidence="3">FAD-binding PCMH-type domain-containing protein</fullName>
    </recommendedName>
</protein>
<dbReference type="GO" id="GO:0016491">
    <property type="term" value="F:oxidoreductase activity"/>
    <property type="evidence" value="ECO:0007669"/>
    <property type="project" value="UniProtKB-KW"/>
</dbReference>
<dbReference type="Gene3D" id="3.30.465.10">
    <property type="match status" value="2"/>
</dbReference>
<dbReference type="SUPFAM" id="SSF56176">
    <property type="entry name" value="FAD-binding/transporter-associated domain-like"/>
    <property type="match status" value="1"/>
</dbReference>
<sequence length="585" mass="62311">MVSSSTPEPTNMFSRTLSLAYAAALAIPAVQAAAPYCLAGESCFPDDAALTAFNETVNGALIKVVPYGAACYKATYDADECKKLAEINGDNDYRQSLPAGVMYTNLEQLDTVGCPVPTANEDGSAPDAIDAECTLGNMPAYVVDVTSAAQVAEAVKFAAEHNLRLRIKNSGHDYSGRSSRAGALSIWTRHLTSTEAVSSFVPESCENGKSHDVVVAGSGVNVEELYQWGADNGQVTIGGYTTTVGAAGGYVLGGGVGPLVPLFGMGVDNLFQVEVVTADGEVKIANECQNSDLFWALRGGGGAFGVVTRIWLKAYPALPAINTVAGNVGCKDYESYGRLISNLVDNTVALRDLGHFGIWGSAGAQLGMTLVNIIPYLNEEDIKTANETLEEVEAVVGVEGCTTALSASQFTGSASWNDAYQGVVWPIAQPGSLVGVNLQDHSRLVTYDAVNDEDKRQLIKDAIISLPAEIPFIWQNNCGNEVTNFAKDATSVHPDWRDTFAFVDIPIFGPWSGATAAQNATTDETDRNMTSAYGATQYYNEQYGSANWQRDFFGSNYDRLLQIKDSVDPSRVFSCPECVGSEDGY</sequence>
<dbReference type="InterPro" id="IPR016169">
    <property type="entry name" value="FAD-bd_PCMH_sub2"/>
</dbReference>
<dbReference type="GO" id="GO:0071949">
    <property type="term" value="F:FAD binding"/>
    <property type="evidence" value="ECO:0007669"/>
    <property type="project" value="InterPro"/>
</dbReference>
<dbReference type="STRING" id="363999.A0A439DA89"/>
<comment type="similarity">
    <text evidence="1">Belongs to the oxygen-dependent FAD-linked oxidoreductase family.</text>
</comment>